<organism evidence="5">
    <name type="scientific">Capitella teleta</name>
    <name type="common">Polychaete worm</name>
    <dbReference type="NCBI Taxonomy" id="283909"/>
    <lineage>
        <taxon>Eukaryota</taxon>
        <taxon>Metazoa</taxon>
        <taxon>Spiralia</taxon>
        <taxon>Lophotrochozoa</taxon>
        <taxon>Annelida</taxon>
        <taxon>Polychaeta</taxon>
        <taxon>Sedentaria</taxon>
        <taxon>Scolecida</taxon>
        <taxon>Capitellidae</taxon>
        <taxon>Capitella</taxon>
    </lineage>
</organism>
<name>R7V259_CAPTE</name>
<evidence type="ECO:0000313" key="7">
    <source>
        <dbReference type="Proteomes" id="UP000014760"/>
    </source>
</evidence>
<keyword evidence="7" id="KW-1185">Reference proteome</keyword>
<evidence type="ECO:0000259" key="4">
    <source>
        <dbReference type="Pfam" id="PF14988"/>
    </source>
</evidence>
<evidence type="ECO:0000313" key="5">
    <source>
        <dbReference type="EMBL" id="ELU12619.1"/>
    </source>
</evidence>
<dbReference type="AlphaFoldDB" id="R7V259"/>
<dbReference type="InterPro" id="IPR032777">
    <property type="entry name" value="DUF4515"/>
</dbReference>
<dbReference type="EMBL" id="KB295796">
    <property type="protein sequence ID" value="ELU12619.1"/>
    <property type="molecule type" value="Genomic_DNA"/>
</dbReference>
<feature type="compositionally biased region" description="Basic residues" evidence="3">
    <location>
        <begin position="1"/>
        <end position="19"/>
    </location>
</feature>
<protein>
    <recommendedName>
        <fullName evidence="4">DUF4515 domain-containing protein</fullName>
    </recommendedName>
</protein>
<accession>R7V259</accession>
<gene>
    <name evidence="5" type="ORF">CAPTEDRAFT_218925</name>
</gene>
<dbReference type="OrthoDB" id="2129492at2759"/>
<proteinExistence type="predicted"/>
<dbReference type="Proteomes" id="UP000014760">
    <property type="component" value="Unassembled WGS sequence"/>
</dbReference>
<dbReference type="STRING" id="283909.R7V259"/>
<reference evidence="7" key="1">
    <citation type="submission" date="2012-12" db="EMBL/GenBank/DDBJ databases">
        <authorList>
            <person name="Hellsten U."/>
            <person name="Grimwood J."/>
            <person name="Chapman J.A."/>
            <person name="Shapiro H."/>
            <person name="Aerts A."/>
            <person name="Otillar R.P."/>
            <person name="Terry A.Y."/>
            <person name="Boore J.L."/>
            <person name="Simakov O."/>
            <person name="Marletaz F."/>
            <person name="Cho S.-J."/>
            <person name="Edsinger-Gonzales E."/>
            <person name="Havlak P."/>
            <person name="Kuo D.-H."/>
            <person name="Larsson T."/>
            <person name="Lv J."/>
            <person name="Arendt D."/>
            <person name="Savage R."/>
            <person name="Osoegawa K."/>
            <person name="de Jong P."/>
            <person name="Lindberg D.R."/>
            <person name="Seaver E.C."/>
            <person name="Weisblat D.A."/>
            <person name="Putnam N.H."/>
            <person name="Grigoriev I.V."/>
            <person name="Rokhsar D.S."/>
        </authorList>
    </citation>
    <scope>NUCLEOTIDE SEQUENCE</scope>
    <source>
        <strain evidence="7">I ESC-2004</strain>
    </source>
</reference>
<dbReference type="PANTHER" id="PTHR14845:SF0">
    <property type="entry name" value="DUF4515 DOMAIN-CONTAINING PROTEIN"/>
    <property type="match status" value="1"/>
</dbReference>
<feature type="coiled-coil region" evidence="2">
    <location>
        <begin position="106"/>
        <end position="151"/>
    </location>
</feature>
<keyword evidence="1 2" id="KW-0175">Coiled coil</keyword>
<feature type="compositionally biased region" description="Basic and acidic residues" evidence="3">
    <location>
        <begin position="31"/>
        <end position="41"/>
    </location>
</feature>
<dbReference type="HOGENOM" id="CLU_082740_0_0_1"/>
<sequence>MPPKKGKKGKGKGKDKKKGGSPAEGDETSEPVDKETLLKNELEDLTKDLESLKEEVEKLRQENDWLQQEAYKVRSESHEYMSYMEKKTNKRQITIISLSDHNQKEINDIREQKRQMLEDYEHKKTNLRSILMEKENMLAKTKQELDDLREFKTLQHEQVGRIKELEKEVMVMRGHHSDTIQQLKSRFLREKRDFQQDSDAKISSMSKQANKEAVQCLNEHTQRIKSENRQLRHQLLLLIRKTRALHEHNKHLEDQKKQLLLEEQYSEDLKHLRSARQHQVFKSFGMLEDEKNVEGGK</sequence>
<feature type="domain" description="DUF4515" evidence="4">
    <location>
        <begin position="77"/>
        <end position="268"/>
    </location>
</feature>
<dbReference type="OMA" id="HHTRRQL"/>
<dbReference type="EnsemblMetazoa" id="CapteT218925">
    <property type="protein sequence ID" value="CapteP218925"/>
    <property type="gene ID" value="CapteG218925"/>
</dbReference>
<dbReference type="Pfam" id="PF14988">
    <property type="entry name" value="DUF4515"/>
    <property type="match status" value="1"/>
</dbReference>
<evidence type="ECO:0000256" key="1">
    <source>
        <dbReference type="ARBA" id="ARBA00023054"/>
    </source>
</evidence>
<reference evidence="6" key="3">
    <citation type="submission" date="2015-06" db="UniProtKB">
        <authorList>
            <consortium name="EnsemblMetazoa"/>
        </authorList>
    </citation>
    <scope>IDENTIFICATION</scope>
</reference>
<dbReference type="PANTHER" id="PTHR14845">
    <property type="entry name" value="COILED-COIL DOMAIN-CONTAINING 166"/>
    <property type="match status" value="1"/>
</dbReference>
<evidence type="ECO:0000256" key="2">
    <source>
        <dbReference type="SAM" id="Coils"/>
    </source>
</evidence>
<evidence type="ECO:0000313" key="6">
    <source>
        <dbReference type="EnsemblMetazoa" id="CapteP218925"/>
    </source>
</evidence>
<dbReference type="EMBL" id="AMQN01005351">
    <property type="status" value="NOT_ANNOTATED_CDS"/>
    <property type="molecule type" value="Genomic_DNA"/>
</dbReference>
<feature type="region of interest" description="Disordered" evidence="3">
    <location>
        <begin position="1"/>
        <end position="41"/>
    </location>
</feature>
<reference evidence="5 7" key="2">
    <citation type="journal article" date="2013" name="Nature">
        <title>Insights into bilaterian evolution from three spiralian genomes.</title>
        <authorList>
            <person name="Simakov O."/>
            <person name="Marletaz F."/>
            <person name="Cho S.J."/>
            <person name="Edsinger-Gonzales E."/>
            <person name="Havlak P."/>
            <person name="Hellsten U."/>
            <person name="Kuo D.H."/>
            <person name="Larsson T."/>
            <person name="Lv J."/>
            <person name="Arendt D."/>
            <person name="Savage R."/>
            <person name="Osoegawa K."/>
            <person name="de Jong P."/>
            <person name="Grimwood J."/>
            <person name="Chapman J.A."/>
            <person name="Shapiro H."/>
            <person name="Aerts A."/>
            <person name="Otillar R.P."/>
            <person name="Terry A.Y."/>
            <person name="Boore J.L."/>
            <person name="Grigoriev I.V."/>
            <person name="Lindberg D.R."/>
            <person name="Seaver E.C."/>
            <person name="Weisblat D.A."/>
            <person name="Putnam N.H."/>
            <person name="Rokhsar D.S."/>
        </authorList>
    </citation>
    <scope>NUCLEOTIDE SEQUENCE</scope>
    <source>
        <strain evidence="5 7">I ESC-2004</strain>
    </source>
</reference>
<evidence type="ECO:0000256" key="3">
    <source>
        <dbReference type="SAM" id="MobiDB-lite"/>
    </source>
</evidence>